<dbReference type="EMBL" id="JBICRM010000003">
    <property type="protein sequence ID" value="MFG1702989.1"/>
    <property type="molecule type" value="Genomic_DNA"/>
</dbReference>
<evidence type="ECO:0000256" key="4">
    <source>
        <dbReference type="ARBA" id="ARBA00022840"/>
    </source>
</evidence>
<evidence type="ECO:0000256" key="3">
    <source>
        <dbReference type="ARBA" id="ARBA00022741"/>
    </source>
</evidence>
<evidence type="ECO:0000313" key="10">
    <source>
        <dbReference type="Proteomes" id="UP001603978"/>
    </source>
</evidence>
<comment type="catalytic activity">
    <reaction evidence="7">
        <text>L-tyrosyl-[protein] + ATP = O-(5'-adenylyl)-L-tyrosyl-[protein] + diphosphate</text>
        <dbReference type="Rhea" id="RHEA:54288"/>
        <dbReference type="Rhea" id="RHEA-COMP:10136"/>
        <dbReference type="Rhea" id="RHEA-COMP:13846"/>
        <dbReference type="ChEBI" id="CHEBI:30616"/>
        <dbReference type="ChEBI" id="CHEBI:33019"/>
        <dbReference type="ChEBI" id="CHEBI:46858"/>
        <dbReference type="ChEBI" id="CHEBI:83624"/>
        <dbReference type="EC" id="2.7.7.108"/>
    </reaction>
</comment>
<protein>
    <recommendedName>
        <fullName evidence="5">protein adenylyltransferase</fullName>
        <ecNumber evidence="5">2.7.7.108</ecNumber>
    </recommendedName>
</protein>
<dbReference type="InterPro" id="IPR036597">
    <property type="entry name" value="Fido-like_dom_sf"/>
</dbReference>
<gene>
    <name evidence="9" type="ORF">ACFLIM_07335</name>
</gene>
<evidence type="ECO:0000313" key="9">
    <source>
        <dbReference type="EMBL" id="MFG1702989.1"/>
    </source>
</evidence>
<comment type="caution">
    <text evidence="9">The sequence shown here is derived from an EMBL/GenBank/DDBJ whole genome shotgun (WGS) entry which is preliminary data.</text>
</comment>
<name>A0ABW7A789_9ACTN</name>
<keyword evidence="2" id="KW-0548">Nucleotidyltransferase</keyword>
<keyword evidence="10" id="KW-1185">Reference proteome</keyword>
<dbReference type="PANTHER" id="PTHR39560">
    <property type="entry name" value="PROTEIN ADENYLYLTRANSFERASE FIC-RELATED"/>
    <property type="match status" value="1"/>
</dbReference>
<sequence>MLRNRLGIADAQRLREAEAAVTGAALADLGTRTLPGGYDLAHLRSFHREIFGDLYPWAGEIRVVGIARSDPFCLPQHIETHSAEVFGALAKERYLRELPRDRFVDRLTHYFAEINAIHPFREGNGRTQRAFFRQLSREAGWPIDWSDLDPDGNAQASQASLRGDNGLLRALLDSLLRPEPIKE</sequence>
<evidence type="ECO:0000256" key="6">
    <source>
        <dbReference type="ARBA" id="ARBA00047939"/>
    </source>
</evidence>
<reference evidence="9 10" key="1">
    <citation type="submission" date="2024-10" db="EMBL/GenBank/DDBJ databases">
        <authorList>
            <person name="Topkara A.R."/>
            <person name="Saygin H."/>
        </authorList>
    </citation>
    <scope>NUCLEOTIDE SEQUENCE [LARGE SCALE GENOMIC DNA]</scope>
    <source>
        <strain evidence="9 10">M3C6</strain>
    </source>
</reference>
<evidence type="ECO:0000256" key="5">
    <source>
        <dbReference type="ARBA" id="ARBA00034531"/>
    </source>
</evidence>
<evidence type="ECO:0000259" key="8">
    <source>
        <dbReference type="PROSITE" id="PS51459"/>
    </source>
</evidence>
<organism evidence="9 10">
    <name type="scientific">Nonomuraea marmarensis</name>
    <dbReference type="NCBI Taxonomy" id="3351344"/>
    <lineage>
        <taxon>Bacteria</taxon>
        <taxon>Bacillati</taxon>
        <taxon>Actinomycetota</taxon>
        <taxon>Actinomycetes</taxon>
        <taxon>Streptosporangiales</taxon>
        <taxon>Streptosporangiaceae</taxon>
        <taxon>Nonomuraea</taxon>
    </lineage>
</organism>
<proteinExistence type="predicted"/>
<keyword evidence="4" id="KW-0067">ATP-binding</keyword>
<dbReference type="Proteomes" id="UP001603978">
    <property type="component" value="Unassembled WGS sequence"/>
</dbReference>
<evidence type="ECO:0000256" key="2">
    <source>
        <dbReference type="ARBA" id="ARBA00022695"/>
    </source>
</evidence>
<dbReference type="RefSeq" id="WP_393163260.1">
    <property type="nucleotide sequence ID" value="NZ_JBICRM010000003.1"/>
</dbReference>
<accession>A0ABW7A789</accession>
<keyword evidence="1" id="KW-0808">Transferase</keyword>
<dbReference type="EC" id="2.7.7.108" evidence="5"/>
<evidence type="ECO:0000256" key="7">
    <source>
        <dbReference type="ARBA" id="ARBA00048696"/>
    </source>
</evidence>
<dbReference type="SUPFAM" id="SSF140931">
    <property type="entry name" value="Fic-like"/>
    <property type="match status" value="1"/>
</dbReference>
<dbReference type="PANTHER" id="PTHR39560:SF1">
    <property type="entry name" value="PROTEIN ADENYLYLTRANSFERASE FIC-RELATED"/>
    <property type="match status" value="1"/>
</dbReference>
<evidence type="ECO:0000256" key="1">
    <source>
        <dbReference type="ARBA" id="ARBA00022679"/>
    </source>
</evidence>
<dbReference type="Pfam" id="PF02661">
    <property type="entry name" value="Fic"/>
    <property type="match status" value="1"/>
</dbReference>
<keyword evidence="3" id="KW-0547">Nucleotide-binding</keyword>
<dbReference type="Gene3D" id="1.10.3290.10">
    <property type="entry name" value="Fido-like domain"/>
    <property type="match status" value="1"/>
</dbReference>
<dbReference type="InterPro" id="IPR003812">
    <property type="entry name" value="Fido"/>
</dbReference>
<feature type="domain" description="Fido" evidence="8">
    <location>
        <begin position="38"/>
        <end position="177"/>
    </location>
</feature>
<comment type="catalytic activity">
    <reaction evidence="6">
        <text>L-threonyl-[protein] + ATP = 3-O-(5'-adenylyl)-L-threonyl-[protein] + diphosphate</text>
        <dbReference type="Rhea" id="RHEA:54292"/>
        <dbReference type="Rhea" id="RHEA-COMP:11060"/>
        <dbReference type="Rhea" id="RHEA-COMP:13847"/>
        <dbReference type="ChEBI" id="CHEBI:30013"/>
        <dbReference type="ChEBI" id="CHEBI:30616"/>
        <dbReference type="ChEBI" id="CHEBI:33019"/>
        <dbReference type="ChEBI" id="CHEBI:138113"/>
        <dbReference type="EC" id="2.7.7.108"/>
    </reaction>
</comment>
<dbReference type="PROSITE" id="PS51459">
    <property type="entry name" value="FIDO"/>
    <property type="match status" value="1"/>
</dbReference>